<proteinExistence type="predicted"/>
<evidence type="ECO:0000313" key="5">
    <source>
        <dbReference type="Proteomes" id="UP001294412"/>
    </source>
</evidence>
<accession>A0ABU5I962</accession>
<dbReference type="PANTHER" id="PTHR36505">
    <property type="entry name" value="BLR1072 PROTEIN"/>
    <property type="match status" value="1"/>
</dbReference>
<keyword evidence="5" id="KW-1185">Reference proteome</keyword>
<reference evidence="4 5" key="1">
    <citation type="submission" date="2023-12" db="EMBL/GenBank/DDBJ databases">
        <title>Description of Novel Strain Fulvimarina sp. 2208YS6-2-32 isolated from Uroteuthis (Photololigo) edulis.</title>
        <authorList>
            <person name="Park J.-S."/>
        </authorList>
    </citation>
    <scope>NUCLEOTIDE SEQUENCE [LARGE SCALE GENOMIC DNA]</scope>
    <source>
        <strain evidence="4 5">2208YS6-2-32</strain>
    </source>
</reference>
<feature type="compositionally biased region" description="Low complexity" evidence="1">
    <location>
        <begin position="32"/>
        <end position="42"/>
    </location>
</feature>
<protein>
    <submittedName>
        <fullName evidence="4">PRC-barrel domain-containing protein</fullName>
    </submittedName>
</protein>
<comment type="caution">
    <text evidence="4">The sequence shown here is derived from an EMBL/GenBank/DDBJ whole genome shotgun (WGS) entry which is preliminary data.</text>
</comment>
<evidence type="ECO:0000256" key="2">
    <source>
        <dbReference type="SAM" id="SignalP"/>
    </source>
</evidence>
<evidence type="ECO:0000256" key="1">
    <source>
        <dbReference type="SAM" id="MobiDB-lite"/>
    </source>
</evidence>
<feature type="region of interest" description="Disordered" evidence="1">
    <location>
        <begin position="27"/>
        <end position="49"/>
    </location>
</feature>
<feature type="signal peptide" evidence="2">
    <location>
        <begin position="1"/>
        <end position="28"/>
    </location>
</feature>
<evidence type="ECO:0000259" key="3">
    <source>
        <dbReference type="Pfam" id="PF05239"/>
    </source>
</evidence>
<evidence type="ECO:0000313" key="4">
    <source>
        <dbReference type="EMBL" id="MDY8110811.1"/>
    </source>
</evidence>
<feature type="domain" description="PRC-barrel" evidence="3">
    <location>
        <begin position="68"/>
        <end position="135"/>
    </location>
</feature>
<dbReference type="Gene3D" id="2.30.30.240">
    <property type="entry name" value="PRC-barrel domain"/>
    <property type="match status" value="1"/>
</dbReference>
<dbReference type="InterPro" id="IPR027275">
    <property type="entry name" value="PRC-brl_dom"/>
</dbReference>
<sequence length="261" mass="27357">MLFHRNPALLGIVAAASLTVACLPTAEAQDDGSSGTAGSASSERSDEPDTSVAALAGFDIENYADGFTAEGLLDEDVQGTDGEPIGEVLNIVVGGNGVIDRVIINSDGFLGIGETVISIPFDRLDLTPGTDGVTAAIEEDDTDAYSIFGEGDGNGVSKDSYRVSAMMGDDVVLNDGTDYGYLADLAFDQKGTLQAVIVQPDIAFEADGYYAYPFTGYGVQAYEFTPYASEYTLPYAKGDVEQTDPFDYDEFQENSALAGSG</sequence>
<dbReference type="EMBL" id="JAXLPB010000006">
    <property type="protein sequence ID" value="MDY8110811.1"/>
    <property type="molecule type" value="Genomic_DNA"/>
</dbReference>
<feature type="chain" id="PRO_5046984095" evidence="2">
    <location>
        <begin position="29"/>
        <end position="261"/>
    </location>
</feature>
<gene>
    <name evidence="4" type="ORF">U0C82_16850</name>
</gene>
<dbReference type="RefSeq" id="WP_322188721.1">
    <property type="nucleotide sequence ID" value="NZ_JAXLPB010000006.1"/>
</dbReference>
<dbReference type="SUPFAM" id="SSF50346">
    <property type="entry name" value="PRC-barrel domain"/>
    <property type="match status" value="1"/>
</dbReference>
<dbReference type="PROSITE" id="PS51257">
    <property type="entry name" value="PROKAR_LIPOPROTEIN"/>
    <property type="match status" value="1"/>
</dbReference>
<name>A0ABU5I962_9HYPH</name>
<keyword evidence="2" id="KW-0732">Signal</keyword>
<dbReference type="Proteomes" id="UP001294412">
    <property type="component" value="Unassembled WGS sequence"/>
</dbReference>
<dbReference type="Pfam" id="PF05239">
    <property type="entry name" value="PRC"/>
    <property type="match status" value="1"/>
</dbReference>
<dbReference type="PANTHER" id="PTHR36505:SF1">
    <property type="entry name" value="BLR1072 PROTEIN"/>
    <property type="match status" value="1"/>
</dbReference>
<organism evidence="4 5">
    <name type="scientific">Fulvimarina uroteuthidis</name>
    <dbReference type="NCBI Taxonomy" id="3098149"/>
    <lineage>
        <taxon>Bacteria</taxon>
        <taxon>Pseudomonadati</taxon>
        <taxon>Pseudomonadota</taxon>
        <taxon>Alphaproteobacteria</taxon>
        <taxon>Hyphomicrobiales</taxon>
        <taxon>Aurantimonadaceae</taxon>
        <taxon>Fulvimarina</taxon>
    </lineage>
</organism>
<dbReference type="InterPro" id="IPR011033">
    <property type="entry name" value="PRC_barrel-like_sf"/>
</dbReference>